<gene>
    <name evidence="1" type="ORF">DVH24_014998</name>
</gene>
<comment type="caution">
    <text evidence="1">The sequence shown here is derived from an EMBL/GenBank/DDBJ whole genome shotgun (WGS) entry which is preliminary data.</text>
</comment>
<dbReference type="EMBL" id="RDQH01000330">
    <property type="protein sequence ID" value="RXI01649.1"/>
    <property type="molecule type" value="Genomic_DNA"/>
</dbReference>
<protein>
    <submittedName>
        <fullName evidence="1">Uncharacterized protein</fullName>
    </submittedName>
</protein>
<keyword evidence="2" id="KW-1185">Reference proteome</keyword>
<organism evidence="1 2">
    <name type="scientific">Malus domestica</name>
    <name type="common">Apple</name>
    <name type="synonym">Pyrus malus</name>
    <dbReference type="NCBI Taxonomy" id="3750"/>
    <lineage>
        <taxon>Eukaryota</taxon>
        <taxon>Viridiplantae</taxon>
        <taxon>Streptophyta</taxon>
        <taxon>Embryophyta</taxon>
        <taxon>Tracheophyta</taxon>
        <taxon>Spermatophyta</taxon>
        <taxon>Magnoliopsida</taxon>
        <taxon>eudicotyledons</taxon>
        <taxon>Gunneridae</taxon>
        <taxon>Pentapetalae</taxon>
        <taxon>rosids</taxon>
        <taxon>fabids</taxon>
        <taxon>Rosales</taxon>
        <taxon>Rosaceae</taxon>
        <taxon>Amygdaloideae</taxon>
        <taxon>Maleae</taxon>
        <taxon>Malus</taxon>
    </lineage>
</organism>
<reference evidence="1 2" key="1">
    <citation type="submission" date="2018-10" db="EMBL/GenBank/DDBJ databases">
        <title>A high-quality apple genome assembly.</title>
        <authorList>
            <person name="Hu J."/>
        </authorList>
    </citation>
    <scope>NUCLEOTIDE SEQUENCE [LARGE SCALE GENOMIC DNA]</scope>
    <source>
        <strain evidence="2">cv. HFTH1</strain>
        <tissue evidence="1">Young leaf</tissue>
    </source>
</reference>
<proteinExistence type="predicted"/>
<evidence type="ECO:0000313" key="1">
    <source>
        <dbReference type="EMBL" id="RXI01649.1"/>
    </source>
</evidence>
<dbReference type="AlphaFoldDB" id="A0A498K0F6"/>
<evidence type="ECO:0000313" key="2">
    <source>
        <dbReference type="Proteomes" id="UP000290289"/>
    </source>
</evidence>
<sequence length="134" mass="14698">MLSSATTFLNTWDPVPLTLPTYSPLSLLLTASCRFISLVVHNHRKQPQTNKSIFTISLRIVVSLSLTASSSTNLNHSRTTNPSGQKTHEEILVVGQQLDCNVILTHPRIFKDRDLILLNLGDKEAVGDGEGCST</sequence>
<dbReference type="Proteomes" id="UP000290289">
    <property type="component" value="Chromosome 4"/>
</dbReference>
<accession>A0A498K0F6</accession>
<name>A0A498K0F6_MALDO</name>